<feature type="compositionally biased region" description="Basic and acidic residues" evidence="1">
    <location>
        <begin position="32"/>
        <end position="47"/>
    </location>
</feature>
<feature type="non-terminal residue" evidence="2">
    <location>
        <position position="78"/>
    </location>
</feature>
<feature type="compositionally biased region" description="Basic residues" evidence="1">
    <location>
        <begin position="48"/>
        <end position="57"/>
    </location>
</feature>
<protein>
    <submittedName>
        <fullName evidence="2">Uncharacterized protein</fullName>
    </submittedName>
</protein>
<evidence type="ECO:0000256" key="1">
    <source>
        <dbReference type="SAM" id="MobiDB-lite"/>
    </source>
</evidence>
<accession>A0A6J4PUY5</accession>
<organism evidence="2">
    <name type="scientific">uncultured Rubrobacteraceae bacterium</name>
    <dbReference type="NCBI Taxonomy" id="349277"/>
    <lineage>
        <taxon>Bacteria</taxon>
        <taxon>Bacillati</taxon>
        <taxon>Actinomycetota</taxon>
        <taxon>Rubrobacteria</taxon>
        <taxon>Rubrobacterales</taxon>
        <taxon>Rubrobacteraceae</taxon>
        <taxon>environmental samples</taxon>
    </lineage>
</organism>
<name>A0A6J4PUY5_9ACTN</name>
<reference evidence="2" key="1">
    <citation type="submission" date="2020-02" db="EMBL/GenBank/DDBJ databases">
        <authorList>
            <person name="Meier V. D."/>
        </authorList>
    </citation>
    <scope>NUCLEOTIDE SEQUENCE</scope>
    <source>
        <strain evidence="2">AVDCRST_MAG78</strain>
    </source>
</reference>
<proteinExistence type="predicted"/>
<sequence length="78" mass="8926">ARHRTRAKLRAEQQPDQLHRHKASGGPLLRRPGTELRARGRAEELQRGRHARARQGHHPCLLGRRVGGGRQRIRPGRL</sequence>
<feature type="region of interest" description="Disordered" evidence="1">
    <location>
        <begin position="1"/>
        <end position="78"/>
    </location>
</feature>
<dbReference type="AlphaFoldDB" id="A0A6J4PUY5"/>
<feature type="non-terminal residue" evidence="2">
    <location>
        <position position="1"/>
    </location>
</feature>
<evidence type="ECO:0000313" key="2">
    <source>
        <dbReference type="EMBL" id="CAA9426250.1"/>
    </source>
</evidence>
<dbReference type="EMBL" id="CADCVB010000093">
    <property type="protein sequence ID" value="CAA9426250.1"/>
    <property type="molecule type" value="Genomic_DNA"/>
</dbReference>
<gene>
    <name evidence="2" type="ORF">AVDCRST_MAG78-1323</name>
</gene>